<organism evidence="1 2">
    <name type="scientific">Halomonas ventosae</name>
    <dbReference type="NCBI Taxonomy" id="229007"/>
    <lineage>
        <taxon>Bacteria</taxon>
        <taxon>Pseudomonadati</taxon>
        <taxon>Pseudomonadota</taxon>
        <taxon>Gammaproteobacteria</taxon>
        <taxon>Oceanospirillales</taxon>
        <taxon>Halomonadaceae</taxon>
        <taxon>Halomonas</taxon>
    </lineage>
</organism>
<gene>
    <name evidence="1" type="ORF">DFO68_10556</name>
</gene>
<evidence type="ECO:0000313" key="1">
    <source>
        <dbReference type="EMBL" id="TDO10531.1"/>
    </source>
</evidence>
<comment type="caution">
    <text evidence="1">The sequence shown here is derived from an EMBL/GenBank/DDBJ whole genome shotgun (WGS) entry which is preliminary data.</text>
</comment>
<dbReference type="Proteomes" id="UP000295150">
    <property type="component" value="Unassembled WGS sequence"/>
</dbReference>
<dbReference type="AlphaFoldDB" id="A0A4R6HQA9"/>
<sequence length="187" mass="20775">MNNPNMIHHLFKKAPIKAWIIKQIDNDVLHLCGQGGLESTNTPRHVKKSLQAGNYQGGVRVGNTGIVLNTRLLAAVVPLDQLTLAEDGRVAKWQGRRWSVSQVPQRCWEYEGQLVTRANPMSDTPSLISTEDVSAISEHVDREGAPPGKVAFRPADALEDPLQDTRAIIKAVQERRKRSKGWRKDGS</sequence>
<dbReference type="EMBL" id="SNWH01000005">
    <property type="protein sequence ID" value="TDO10531.1"/>
    <property type="molecule type" value="Genomic_DNA"/>
</dbReference>
<proteinExistence type="predicted"/>
<evidence type="ECO:0000313" key="2">
    <source>
        <dbReference type="Proteomes" id="UP000295150"/>
    </source>
</evidence>
<accession>A0A4R6HQA9</accession>
<name>A0A4R6HQA9_9GAMM</name>
<keyword evidence="2" id="KW-1185">Reference proteome</keyword>
<reference evidence="1 2" key="1">
    <citation type="submission" date="2019-03" db="EMBL/GenBank/DDBJ databases">
        <title>Freshwater and sediment microbial communities from various areas in North America, analyzing microbe dynamics in response to fracking.</title>
        <authorList>
            <person name="Lamendella R."/>
        </authorList>
    </citation>
    <scope>NUCLEOTIDE SEQUENCE [LARGE SCALE GENOMIC DNA]</scope>
    <source>
        <strain evidence="1 2">1_TX</strain>
    </source>
</reference>
<protein>
    <submittedName>
        <fullName evidence="1">Uncharacterized protein</fullName>
    </submittedName>
</protein>